<reference evidence="6" key="2">
    <citation type="submission" date="2021-02" db="UniProtKB">
        <authorList>
            <consortium name="EnsemblMetazoa"/>
        </authorList>
    </citation>
    <scope>IDENTIFICATION</scope>
    <source>
        <strain evidence="6">JHB</strain>
    </source>
</reference>
<evidence type="ECO:0000256" key="2">
    <source>
        <dbReference type="PIRSR" id="PIRSR000915-1"/>
    </source>
</evidence>
<dbReference type="Gene3D" id="3.40.50.1000">
    <property type="entry name" value="HAD superfamily/HAD-like"/>
    <property type="match status" value="2"/>
</dbReference>
<evidence type="ECO:0000313" key="7">
    <source>
        <dbReference type="Proteomes" id="UP000002320"/>
    </source>
</evidence>
<evidence type="ECO:0000256" key="3">
    <source>
        <dbReference type="PIRSR" id="PIRSR000915-2"/>
    </source>
</evidence>
<dbReference type="OMA" id="MIDQDIA"/>
<dbReference type="InterPro" id="IPR036412">
    <property type="entry name" value="HAD-like_sf"/>
</dbReference>
<dbReference type="KEGG" id="cqu:CpipJ_CPIJ010741"/>
<dbReference type="SUPFAM" id="SSF56784">
    <property type="entry name" value="HAD-like"/>
    <property type="match status" value="1"/>
</dbReference>
<dbReference type="STRING" id="7176.B0WUE2"/>
<dbReference type="OrthoDB" id="413953at2759"/>
<dbReference type="EnsemblMetazoa" id="CPIJ010741-RA">
    <property type="protein sequence ID" value="CPIJ010741-PA"/>
    <property type="gene ID" value="CPIJ010741"/>
</dbReference>
<keyword evidence="4" id="KW-0460">Magnesium</keyword>
<evidence type="ECO:0000313" key="6">
    <source>
        <dbReference type="EnsemblMetazoa" id="CPIJ010741-PA"/>
    </source>
</evidence>
<dbReference type="Pfam" id="PF13344">
    <property type="entry name" value="Hydrolase_6"/>
    <property type="match status" value="1"/>
</dbReference>
<dbReference type="Proteomes" id="UP000002320">
    <property type="component" value="Unassembled WGS sequence"/>
</dbReference>
<evidence type="ECO:0000256" key="1">
    <source>
        <dbReference type="PIRNR" id="PIRNR000915"/>
    </source>
</evidence>
<dbReference type="InterPro" id="IPR023214">
    <property type="entry name" value="HAD_sf"/>
</dbReference>
<keyword evidence="1" id="KW-0378">Hydrolase</keyword>
<dbReference type="eggNOG" id="KOG2882">
    <property type="taxonomic scope" value="Eukaryota"/>
</dbReference>
<evidence type="ECO:0000313" key="5">
    <source>
        <dbReference type="EMBL" id="EDS34921.1"/>
    </source>
</evidence>
<dbReference type="GO" id="GO:0046872">
    <property type="term" value="F:metal ion binding"/>
    <property type="evidence" value="ECO:0007669"/>
    <property type="project" value="UniProtKB-KW"/>
</dbReference>
<dbReference type="Pfam" id="PF13242">
    <property type="entry name" value="Hydrolase_like"/>
    <property type="match status" value="1"/>
</dbReference>
<feature type="binding site" evidence="3">
    <location>
        <begin position="58"/>
        <end position="60"/>
    </location>
    <ligand>
        <name>substrate</name>
    </ligand>
</feature>
<accession>B0WUE2</accession>
<proteinExistence type="inferred from homology"/>
<dbReference type="EMBL" id="DS232104">
    <property type="protein sequence ID" value="EDS34921.1"/>
    <property type="molecule type" value="Genomic_DNA"/>
</dbReference>
<feature type="binding site" evidence="4">
    <location>
        <position position="245"/>
    </location>
    <ligand>
        <name>Mg(2+)</name>
        <dbReference type="ChEBI" id="CHEBI:18420"/>
    </ligand>
</feature>
<dbReference type="InterPro" id="IPR006357">
    <property type="entry name" value="HAD-SF_hydro_IIA"/>
</dbReference>
<dbReference type="VEuPathDB" id="VectorBase:CPIJ010741"/>
<feature type="binding site" evidence="4">
    <location>
        <position position="27"/>
    </location>
    <ligand>
        <name>Mg(2+)</name>
        <dbReference type="ChEBI" id="CHEBI:18420"/>
    </ligand>
</feature>
<dbReference type="PIRSF" id="PIRSF000915">
    <property type="entry name" value="PGP-type_phosphatase"/>
    <property type="match status" value="1"/>
</dbReference>
<dbReference type="NCBIfam" id="TIGR01460">
    <property type="entry name" value="HAD-SF-IIA"/>
    <property type="match status" value="1"/>
</dbReference>
<gene>
    <name evidence="6" type="primary">6043332</name>
    <name evidence="5" type="ORF">CpipJ_CPIJ010741</name>
</gene>
<dbReference type="HOGENOM" id="CLU_043473_0_2_1"/>
<feature type="active site" description="Nucleophile" evidence="2">
    <location>
        <position position="25"/>
    </location>
</feature>
<organism>
    <name type="scientific">Culex quinquefasciatus</name>
    <name type="common">Southern house mosquito</name>
    <name type="synonym">Culex pungens</name>
    <dbReference type="NCBI Taxonomy" id="7176"/>
    <lineage>
        <taxon>Eukaryota</taxon>
        <taxon>Metazoa</taxon>
        <taxon>Ecdysozoa</taxon>
        <taxon>Arthropoda</taxon>
        <taxon>Hexapoda</taxon>
        <taxon>Insecta</taxon>
        <taxon>Pterygota</taxon>
        <taxon>Neoptera</taxon>
        <taxon>Endopterygota</taxon>
        <taxon>Diptera</taxon>
        <taxon>Nematocera</taxon>
        <taxon>Culicoidea</taxon>
        <taxon>Culicidae</taxon>
        <taxon>Culicinae</taxon>
        <taxon>Culicini</taxon>
        <taxon>Culex</taxon>
        <taxon>Culex</taxon>
    </lineage>
</organism>
<feature type="active site" description="Proton donor" evidence="2">
    <location>
        <position position="27"/>
    </location>
</feature>
<name>B0WUE2_CULQU</name>
<dbReference type="PANTHER" id="PTHR19288:SF4">
    <property type="entry name" value="RE04130P-RELATED"/>
    <property type="match status" value="1"/>
</dbReference>
<feature type="binding site" evidence="4">
    <location>
        <position position="25"/>
    </location>
    <ligand>
        <name>Mg(2+)</name>
        <dbReference type="ChEBI" id="CHEBI:18420"/>
    </ligand>
</feature>
<comment type="similarity">
    <text evidence="1">Belongs to the HAD-like hydrolase superfamily.</text>
</comment>
<dbReference type="InParanoid" id="B0WUE2"/>
<comment type="cofactor">
    <cofactor evidence="4">
        <name>Mg(2+)</name>
        <dbReference type="ChEBI" id="CHEBI:18420"/>
    </cofactor>
    <text evidence="4">Divalent metal ions. Mg(2+) is the most effective.</text>
</comment>
<protein>
    <submittedName>
        <fullName evidence="5 6">Pyridoxal phosphate phosphatase</fullName>
    </submittedName>
</protein>
<dbReference type="GO" id="GO:0016791">
    <property type="term" value="F:phosphatase activity"/>
    <property type="evidence" value="ECO:0007669"/>
    <property type="project" value="TreeGrafter"/>
</dbReference>
<dbReference type="PANTHER" id="PTHR19288">
    <property type="entry name" value="4-NITROPHENYLPHOSPHATASE-RELATED"/>
    <property type="match status" value="1"/>
</dbReference>
<dbReference type="GO" id="GO:0005737">
    <property type="term" value="C:cytoplasm"/>
    <property type="evidence" value="ECO:0007669"/>
    <property type="project" value="TreeGrafter"/>
</dbReference>
<dbReference type="VEuPathDB" id="VectorBase:CQUJHB003245"/>
<keyword evidence="4" id="KW-0479">Metal-binding</keyword>
<reference evidence="5" key="1">
    <citation type="submission" date="2007-03" db="EMBL/GenBank/DDBJ databases">
        <title>Annotation of Culex pipiens quinquefasciatus.</title>
        <authorList>
            <consortium name="The Broad Institute Genome Sequencing Platform"/>
            <person name="Atkinson P.W."/>
            <person name="Hemingway J."/>
            <person name="Christensen B.M."/>
            <person name="Higgs S."/>
            <person name="Kodira C."/>
            <person name="Hannick L."/>
            <person name="Megy K."/>
            <person name="O'Leary S."/>
            <person name="Pearson M."/>
            <person name="Haas B.J."/>
            <person name="Mauceli E."/>
            <person name="Wortman J.R."/>
            <person name="Lee N.H."/>
            <person name="Guigo R."/>
            <person name="Stanke M."/>
            <person name="Alvarado L."/>
            <person name="Amedeo P."/>
            <person name="Antoine C.H."/>
            <person name="Arensburger P."/>
            <person name="Bidwell S.L."/>
            <person name="Crawford M."/>
            <person name="Camaro F."/>
            <person name="Devon K."/>
            <person name="Engels R."/>
            <person name="Hammond M."/>
            <person name="Howarth C."/>
            <person name="Koehrsen M."/>
            <person name="Lawson D."/>
            <person name="Montgomery P."/>
            <person name="Nene V."/>
            <person name="Nusbaum C."/>
            <person name="Puiu D."/>
            <person name="Romero-Severson J."/>
            <person name="Severson D.W."/>
            <person name="Shumway M."/>
            <person name="Sisk P."/>
            <person name="Stolte C."/>
            <person name="Zeng Q."/>
            <person name="Eisenstadt E."/>
            <person name="Fraser-Liggett C."/>
            <person name="Strausberg R."/>
            <person name="Galagan J."/>
            <person name="Birren B."/>
            <person name="Collins F.H."/>
        </authorList>
    </citation>
    <scope>NUCLEOTIDE SEQUENCE [LARGE SCALE GENOMIC DNA]</scope>
    <source>
        <strain evidence="5">JHB</strain>
    </source>
</reference>
<dbReference type="AlphaFoldDB" id="B0WUE2"/>
<keyword evidence="7" id="KW-1185">Reference proteome</keyword>
<sequence length="310" mass="34417">MRRLLNLSLQDKRQFLESFDYVLTDCDGVLWTLNEPLEGTDRAIRALKDAGKRVVFVSNNGAKSLDSYQKQIAGLGHSASEDDIVYPAISVVRYLQSIDFKGLIFAICSKTFMDILRKAGYEVISGPNDPLPESVDIIVSTIDDKLPVKAVIFDNDFNFNHMKLFRAELYLKNDPNCLLVAGAISPRIFVTPQVDVTGMSQYLSVLEQSTDRKAVILGKPSPRLAEQLKNHLKITQNQRVLFVGDMIAQDVTFGRAAGFQTLLVLSGGTSLEMVEALSNNGNVPDFYTDSFADLDRLIQDATQNIKDATE</sequence>
<feature type="binding site" evidence="3">
    <location>
        <position position="219"/>
    </location>
    <ligand>
        <name>substrate</name>
    </ligand>
</feature>
<evidence type="ECO:0000256" key="4">
    <source>
        <dbReference type="PIRSR" id="PIRSR000915-3"/>
    </source>
</evidence>